<evidence type="ECO:0000313" key="2">
    <source>
        <dbReference type="EMBL" id="OPX41825.1"/>
    </source>
</evidence>
<dbReference type="Proteomes" id="UP000191554">
    <property type="component" value="Unassembled WGS sequence"/>
</dbReference>
<feature type="compositionally biased region" description="Basic and acidic residues" evidence="1">
    <location>
        <begin position="16"/>
        <end position="28"/>
    </location>
</feature>
<keyword evidence="3" id="KW-1185">Reference proteome</keyword>
<comment type="caution">
    <text evidence="2">The sequence shown here is derived from an EMBL/GenBank/DDBJ whole genome shotgun (WGS) entry which is preliminary data.</text>
</comment>
<feature type="region of interest" description="Disordered" evidence="1">
    <location>
        <begin position="1"/>
        <end position="28"/>
    </location>
</feature>
<organism evidence="2 3">
    <name type="scientific">Ruminiclostridium hungatei</name>
    <name type="common">Clostridium hungatei</name>
    <dbReference type="NCBI Taxonomy" id="48256"/>
    <lineage>
        <taxon>Bacteria</taxon>
        <taxon>Bacillati</taxon>
        <taxon>Bacillota</taxon>
        <taxon>Clostridia</taxon>
        <taxon>Eubacteriales</taxon>
        <taxon>Oscillospiraceae</taxon>
        <taxon>Ruminiclostridium</taxon>
    </lineage>
</organism>
<dbReference type="EMBL" id="MZGX01000074">
    <property type="protein sequence ID" value="OPX41825.1"/>
    <property type="molecule type" value="Genomic_DNA"/>
</dbReference>
<gene>
    <name evidence="2" type="ORF">CLHUN_43070</name>
</gene>
<evidence type="ECO:0000256" key="1">
    <source>
        <dbReference type="SAM" id="MobiDB-lite"/>
    </source>
</evidence>
<dbReference type="STRING" id="48256.CLHUN_43070"/>
<accession>A0A1V4SEE6</accession>
<protein>
    <submittedName>
        <fullName evidence="2">Uncharacterized protein</fullName>
    </submittedName>
</protein>
<name>A0A1V4SEE6_RUMHU</name>
<sequence>MDIDYNHGGVGHTFPHGHEYDENGDRGDPIPLISPETLIKLLPALKEGAIRIGDAVEARVSPFIIPKPLIDIWMRSMPGYKPKDLV</sequence>
<proteinExistence type="predicted"/>
<evidence type="ECO:0000313" key="3">
    <source>
        <dbReference type="Proteomes" id="UP000191554"/>
    </source>
</evidence>
<dbReference type="AlphaFoldDB" id="A0A1V4SEE6"/>
<reference evidence="2 3" key="1">
    <citation type="submission" date="2017-03" db="EMBL/GenBank/DDBJ databases">
        <title>Genome sequence of Clostridium hungatei DSM 14427.</title>
        <authorList>
            <person name="Poehlein A."/>
            <person name="Daniel R."/>
        </authorList>
    </citation>
    <scope>NUCLEOTIDE SEQUENCE [LARGE SCALE GENOMIC DNA]</scope>
    <source>
        <strain evidence="2 3">DSM 14427</strain>
    </source>
</reference>